<evidence type="ECO:0000256" key="1">
    <source>
        <dbReference type="ARBA" id="ARBA00001255"/>
    </source>
</evidence>
<reference evidence="14" key="1">
    <citation type="journal article" date="2020" name="Stud. Mycol.">
        <title>101 Dothideomycetes genomes: a test case for predicting lifestyles and emergence of pathogens.</title>
        <authorList>
            <person name="Haridas S."/>
            <person name="Albert R."/>
            <person name="Binder M."/>
            <person name="Bloem J."/>
            <person name="Labutti K."/>
            <person name="Salamov A."/>
            <person name="Andreopoulos B."/>
            <person name="Baker S."/>
            <person name="Barry K."/>
            <person name="Bills G."/>
            <person name="Bluhm B."/>
            <person name="Cannon C."/>
            <person name="Castanera R."/>
            <person name="Culley D."/>
            <person name="Daum C."/>
            <person name="Ezra D."/>
            <person name="Gonzalez J."/>
            <person name="Henrissat B."/>
            <person name="Kuo A."/>
            <person name="Liang C."/>
            <person name="Lipzen A."/>
            <person name="Lutzoni F."/>
            <person name="Magnuson J."/>
            <person name="Mondo S."/>
            <person name="Nolan M."/>
            <person name="Ohm R."/>
            <person name="Pangilinan J."/>
            <person name="Park H.-J."/>
            <person name="Ramirez L."/>
            <person name="Alfaro M."/>
            <person name="Sun H."/>
            <person name="Tritt A."/>
            <person name="Yoshinaga Y."/>
            <person name="Zwiers L.-H."/>
            <person name="Turgeon B."/>
            <person name="Goodwin S."/>
            <person name="Spatafora J."/>
            <person name="Crous P."/>
            <person name="Grigoriev I."/>
        </authorList>
    </citation>
    <scope>NUCLEOTIDE SEQUENCE</scope>
    <source>
        <strain evidence="14">CBS 115976</strain>
    </source>
</reference>
<evidence type="ECO:0000256" key="6">
    <source>
        <dbReference type="ARBA" id="ARBA00022525"/>
    </source>
</evidence>
<dbReference type="PRINTS" id="PR00740">
    <property type="entry name" value="GLHYDRLASE27"/>
</dbReference>
<keyword evidence="10" id="KW-0325">Glycoprotein</keyword>
<keyword evidence="6" id="KW-0964">Secreted</keyword>
<dbReference type="PANTHER" id="PTHR11452">
    <property type="entry name" value="ALPHA-GALACTOSIDASE/ALPHA-N-ACETYLGALACTOSAMINIDASE"/>
    <property type="match status" value="1"/>
</dbReference>
<feature type="domain" description="Alpha galactosidase C-terminal" evidence="13">
    <location>
        <begin position="341"/>
        <end position="413"/>
    </location>
</feature>
<dbReference type="GO" id="GO:0005576">
    <property type="term" value="C:extracellular region"/>
    <property type="evidence" value="ECO:0007669"/>
    <property type="project" value="UniProtKB-SubCell"/>
</dbReference>
<gene>
    <name evidence="14" type="ORF">BT63DRAFT_371645</name>
</gene>
<dbReference type="InterPro" id="IPR041233">
    <property type="entry name" value="Melibiase_C"/>
</dbReference>
<dbReference type="GO" id="GO:0005995">
    <property type="term" value="P:melibiose catabolic process"/>
    <property type="evidence" value="ECO:0007669"/>
    <property type="project" value="UniProtKB-ARBA"/>
</dbReference>
<evidence type="ECO:0000256" key="4">
    <source>
        <dbReference type="ARBA" id="ARBA00009743"/>
    </source>
</evidence>
<dbReference type="PRINTS" id="PR00748">
    <property type="entry name" value="MELIBIASE"/>
</dbReference>
<evidence type="ECO:0000256" key="11">
    <source>
        <dbReference type="ARBA" id="ARBA00023295"/>
    </source>
</evidence>
<keyword evidence="7" id="KW-0732">Signal</keyword>
<dbReference type="EMBL" id="MU004234">
    <property type="protein sequence ID" value="KAF2670247.1"/>
    <property type="molecule type" value="Genomic_DNA"/>
</dbReference>
<dbReference type="SUPFAM" id="SSF51011">
    <property type="entry name" value="Glycosyl hydrolase domain"/>
    <property type="match status" value="1"/>
</dbReference>
<name>A0A6A6UFI3_9PEZI</name>
<dbReference type="CDD" id="cd14792">
    <property type="entry name" value="GH27"/>
    <property type="match status" value="1"/>
</dbReference>
<comment type="similarity">
    <text evidence="4 12">Belongs to the glycosyl hydrolase 27 family.</text>
</comment>
<dbReference type="InterPro" id="IPR017853">
    <property type="entry name" value="GH"/>
</dbReference>
<dbReference type="Gene3D" id="2.60.40.1180">
    <property type="entry name" value="Golgi alpha-mannosidase II"/>
    <property type="match status" value="1"/>
</dbReference>
<keyword evidence="8 12" id="KW-0378">Hydrolase</keyword>
<dbReference type="Proteomes" id="UP000799302">
    <property type="component" value="Unassembled WGS sequence"/>
</dbReference>
<comment type="subcellular location">
    <subcellularLocation>
        <location evidence="3">Secreted</location>
    </subcellularLocation>
</comment>
<sequence>MRIAAVIAAGTGLTIAYAPGATSYNGLNLTPQMGWNTWNAFQCNVNETLLLNTAKSLVSLGLKELGYDYLILDDCWSTGRNDSGYLVEDTVKFPNGMKSLISQVHSYGLKFGIYSSAGLYTCGRYPGSLGYEQKDADLWASWGVDYLKYDNCYNQGQSGTPKLSFDRYNVMSKALNATGRPILYSMCNWGQDNPFDWAYTIANSYRMSGDIYDSFSRPDPRCPCDEAIGCSFAGYHCSVLKILNMMASIGQRTQSGSFNDMDMLEVGNAGMTDSEYVTHFSMWAFMSSPLLIGTNLLSLSPGNLAILSNPAVIALNQDPSAGAAVRKWRYPVADTDEYGIGEIALWTRTMDNGDSVVALVNAGNASRSMNATAKDLFIDQGTSGTYTVAAELSEEFDIYDLWANRMGEAEAGQILNGTAEVVAMNSTTRYNSTRVSYADGLKANATALFGKKIGRLSAGGTLTATVDRRSLGLFRLRKVEGNKLRKRDEL</sequence>
<dbReference type="FunFam" id="3.20.20.70:FF:000202">
    <property type="entry name" value="Alpha-galactosidase"/>
    <property type="match status" value="1"/>
</dbReference>
<proteinExistence type="inferred from homology"/>
<keyword evidence="11 12" id="KW-0326">Glycosidase</keyword>
<evidence type="ECO:0000313" key="14">
    <source>
        <dbReference type="EMBL" id="KAF2670247.1"/>
    </source>
</evidence>
<evidence type="ECO:0000256" key="3">
    <source>
        <dbReference type="ARBA" id="ARBA00004613"/>
    </source>
</evidence>
<dbReference type="Pfam" id="PF16499">
    <property type="entry name" value="Melibiase_2"/>
    <property type="match status" value="1"/>
</dbReference>
<evidence type="ECO:0000256" key="8">
    <source>
        <dbReference type="ARBA" id="ARBA00022801"/>
    </source>
</evidence>
<dbReference type="Pfam" id="PF17801">
    <property type="entry name" value="Melibiase_C"/>
    <property type="match status" value="1"/>
</dbReference>
<dbReference type="InterPro" id="IPR013785">
    <property type="entry name" value="Aldolase_TIM"/>
</dbReference>
<evidence type="ECO:0000313" key="15">
    <source>
        <dbReference type="Proteomes" id="UP000799302"/>
    </source>
</evidence>
<evidence type="ECO:0000259" key="13">
    <source>
        <dbReference type="Pfam" id="PF17801"/>
    </source>
</evidence>
<evidence type="ECO:0000256" key="10">
    <source>
        <dbReference type="ARBA" id="ARBA00023180"/>
    </source>
</evidence>
<dbReference type="InterPro" id="IPR000111">
    <property type="entry name" value="Glyco_hydro_27/36_CS"/>
</dbReference>
<dbReference type="InterPro" id="IPR013780">
    <property type="entry name" value="Glyco_hydro_b"/>
</dbReference>
<dbReference type="SUPFAM" id="SSF51445">
    <property type="entry name" value="(Trans)glycosidases"/>
    <property type="match status" value="1"/>
</dbReference>
<evidence type="ECO:0000256" key="7">
    <source>
        <dbReference type="ARBA" id="ARBA00022729"/>
    </source>
</evidence>
<dbReference type="PROSITE" id="PS00512">
    <property type="entry name" value="ALPHA_GALACTOSIDASE"/>
    <property type="match status" value="1"/>
</dbReference>
<dbReference type="Gene3D" id="3.20.20.70">
    <property type="entry name" value="Aldolase class I"/>
    <property type="match status" value="1"/>
</dbReference>
<organism evidence="14 15">
    <name type="scientific">Microthyrium microscopicum</name>
    <dbReference type="NCBI Taxonomy" id="703497"/>
    <lineage>
        <taxon>Eukaryota</taxon>
        <taxon>Fungi</taxon>
        <taxon>Dikarya</taxon>
        <taxon>Ascomycota</taxon>
        <taxon>Pezizomycotina</taxon>
        <taxon>Dothideomycetes</taxon>
        <taxon>Dothideomycetes incertae sedis</taxon>
        <taxon>Microthyriales</taxon>
        <taxon>Microthyriaceae</taxon>
        <taxon>Microthyrium</taxon>
    </lineage>
</organism>
<dbReference type="PANTHER" id="PTHR11452:SF75">
    <property type="entry name" value="ALPHA-GALACTOSIDASE MEL1"/>
    <property type="match status" value="1"/>
</dbReference>
<accession>A0A6A6UFI3</accession>
<evidence type="ECO:0000256" key="5">
    <source>
        <dbReference type="ARBA" id="ARBA00012755"/>
    </source>
</evidence>
<keyword evidence="15" id="KW-1185">Reference proteome</keyword>
<dbReference type="OrthoDB" id="5795902at2759"/>
<dbReference type="InterPro" id="IPR006215">
    <property type="entry name" value="Glyco_hydro_melibiase"/>
</dbReference>
<comment type="function">
    <text evidence="2">Hydrolyzes a variety of simple alpha-D-galactoside as well as more complex molecules such as oligosaccharides and polysaccharides.</text>
</comment>
<evidence type="ECO:0000256" key="9">
    <source>
        <dbReference type="ARBA" id="ARBA00023157"/>
    </source>
</evidence>
<comment type="catalytic activity">
    <reaction evidence="1 12">
        <text>Hydrolysis of terminal, non-reducing alpha-D-galactose residues in alpha-D-galactosides, including galactose oligosaccharides, galactomannans and galactolipids.</text>
        <dbReference type="EC" id="3.2.1.22"/>
    </reaction>
</comment>
<dbReference type="EC" id="3.2.1.22" evidence="5 12"/>
<dbReference type="InterPro" id="IPR002241">
    <property type="entry name" value="Glyco_hydro_27"/>
</dbReference>
<dbReference type="AlphaFoldDB" id="A0A6A6UFI3"/>
<evidence type="ECO:0000256" key="12">
    <source>
        <dbReference type="RuleBase" id="RU361168"/>
    </source>
</evidence>
<keyword evidence="9 12" id="KW-1015">Disulfide bond</keyword>
<dbReference type="GO" id="GO:0004557">
    <property type="term" value="F:alpha-galactosidase activity"/>
    <property type="evidence" value="ECO:0007669"/>
    <property type="project" value="UniProtKB-EC"/>
</dbReference>
<evidence type="ECO:0000256" key="2">
    <source>
        <dbReference type="ARBA" id="ARBA00003969"/>
    </source>
</evidence>
<protein>
    <recommendedName>
        <fullName evidence="5 12">Alpha-galactosidase</fullName>
        <ecNumber evidence="5 12">3.2.1.22</ecNumber>
    </recommendedName>
    <alternativeName>
        <fullName evidence="12">Melibiase</fullName>
    </alternativeName>
</protein>